<dbReference type="EMBL" id="PXYW01000001">
    <property type="protein sequence ID" value="PSR35536.1"/>
    <property type="molecule type" value="Genomic_DNA"/>
</dbReference>
<evidence type="ECO:0000313" key="3">
    <source>
        <dbReference type="Proteomes" id="UP000242972"/>
    </source>
</evidence>
<sequence>MGLWVLSAAVALGFQGGVEFLAQGSLNIREVLGWIIVGVAGAVLTRDFGYGLLRIWWALAGVLLVWHAAKRMAQASTHGYWGRVLESTLAVLALWWVSADALAVAVGYICGVGLAVALDPWKSALAPSLAQWEILSLGAVGLQDLTQAIIGSGGVHAFNPLWMVPWLVIGEIRVVVFSSARR</sequence>
<accession>A0A2T2XM15</accession>
<name>A0A2T2XM15_9FIRM</name>
<protein>
    <submittedName>
        <fullName evidence="2">Uncharacterized protein</fullName>
    </submittedName>
</protein>
<feature type="transmembrane region" description="Helical" evidence="1">
    <location>
        <begin position="48"/>
        <end position="69"/>
    </location>
</feature>
<keyword evidence="1" id="KW-0472">Membrane</keyword>
<gene>
    <name evidence="2" type="ORF">C7B46_00660</name>
</gene>
<reference evidence="2 3" key="1">
    <citation type="journal article" date="2014" name="BMC Genomics">
        <title>Comparison of environmental and isolate Sulfobacillus genomes reveals diverse carbon, sulfur, nitrogen, and hydrogen metabolisms.</title>
        <authorList>
            <person name="Justice N.B."/>
            <person name="Norman A."/>
            <person name="Brown C.T."/>
            <person name="Singh A."/>
            <person name="Thomas B.C."/>
            <person name="Banfield J.F."/>
        </authorList>
    </citation>
    <scope>NUCLEOTIDE SEQUENCE [LARGE SCALE GENOMIC DNA]</scope>
    <source>
        <strain evidence="2">AMDSBA4</strain>
    </source>
</reference>
<feature type="transmembrane region" description="Helical" evidence="1">
    <location>
        <begin position="89"/>
        <end position="118"/>
    </location>
</feature>
<evidence type="ECO:0000256" key="1">
    <source>
        <dbReference type="SAM" id="Phobius"/>
    </source>
</evidence>
<comment type="caution">
    <text evidence="2">The sequence shown here is derived from an EMBL/GenBank/DDBJ whole genome shotgun (WGS) entry which is preliminary data.</text>
</comment>
<feature type="transmembrane region" description="Helical" evidence="1">
    <location>
        <begin position="161"/>
        <end position="180"/>
    </location>
</feature>
<dbReference type="Proteomes" id="UP000242972">
    <property type="component" value="Unassembled WGS sequence"/>
</dbReference>
<evidence type="ECO:0000313" key="2">
    <source>
        <dbReference type="EMBL" id="PSR35536.1"/>
    </source>
</evidence>
<proteinExistence type="predicted"/>
<organism evidence="2 3">
    <name type="scientific">Sulfobacillus benefaciens</name>
    <dbReference type="NCBI Taxonomy" id="453960"/>
    <lineage>
        <taxon>Bacteria</taxon>
        <taxon>Bacillati</taxon>
        <taxon>Bacillota</taxon>
        <taxon>Clostridia</taxon>
        <taxon>Eubacteriales</taxon>
        <taxon>Clostridiales Family XVII. Incertae Sedis</taxon>
        <taxon>Sulfobacillus</taxon>
    </lineage>
</organism>
<dbReference type="AlphaFoldDB" id="A0A2T2XM15"/>
<keyword evidence="1" id="KW-1133">Transmembrane helix</keyword>
<keyword evidence="1" id="KW-0812">Transmembrane</keyword>